<organism evidence="1 2">
    <name type="scientific">Sulfobacillus thermosulfidooxidans</name>
    <dbReference type="NCBI Taxonomy" id="28034"/>
    <lineage>
        <taxon>Bacteria</taxon>
        <taxon>Bacillati</taxon>
        <taxon>Bacillota</taxon>
        <taxon>Clostridia</taxon>
        <taxon>Eubacteriales</taxon>
        <taxon>Clostridiales Family XVII. Incertae Sedis</taxon>
        <taxon>Sulfobacillus</taxon>
    </lineage>
</organism>
<proteinExistence type="predicted"/>
<name>A0A2T2WQC2_SULTH</name>
<sequence length="157" mass="17730">MIPVNISLSWTAQILSLFRPRLIVRAIEGTGAAPGFTFDFLDWSVCLKVINLSKGNAVIRNISAQYIHGQAGAIQMRARQFVYYGNTVMDAMERQETVPLPILIPPNSESLYVVNFSSINKIRSDSWDWSQTKTVHVFVDDGRWFKNIPVDGLGERK</sequence>
<evidence type="ECO:0000313" key="2">
    <source>
        <dbReference type="Proteomes" id="UP000242705"/>
    </source>
</evidence>
<evidence type="ECO:0000313" key="1">
    <source>
        <dbReference type="EMBL" id="PSR24437.1"/>
    </source>
</evidence>
<accession>A0A2T2WQC2</accession>
<dbReference type="EMBL" id="PXYX01000054">
    <property type="protein sequence ID" value="PSR24437.1"/>
    <property type="molecule type" value="Genomic_DNA"/>
</dbReference>
<reference evidence="1 2" key="1">
    <citation type="journal article" date="2014" name="BMC Genomics">
        <title>Comparison of environmental and isolate Sulfobacillus genomes reveals diverse carbon, sulfur, nitrogen, and hydrogen metabolisms.</title>
        <authorList>
            <person name="Justice N.B."/>
            <person name="Norman A."/>
            <person name="Brown C.T."/>
            <person name="Singh A."/>
            <person name="Thomas B.C."/>
            <person name="Banfield J.F."/>
        </authorList>
    </citation>
    <scope>NUCLEOTIDE SEQUENCE [LARGE SCALE GENOMIC DNA]</scope>
    <source>
        <strain evidence="1">AMDSBA5</strain>
    </source>
</reference>
<gene>
    <name evidence="1" type="ORF">C7B47_14860</name>
</gene>
<comment type="caution">
    <text evidence="1">The sequence shown here is derived from an EMBL/GenBank/DDBJ whole genome shotgun (WGS) entry which is preliminary data.</text>
</comment>
<dbReference type="Proteomes" id="UP000242705">
    <property type="component" value="Unassembled WGS sequence"/>
</dbReference>
<protein>
    <submittedName>
        <fullName evidence="1">Uncharacterized protein</fullName>
    </submittedName>
</protein>
<dbReference type="AlphaFoldDB" id="A0A2T2WQC2"/>